<comment type="function">
    <text evidence="32">Surface protein gp120: Attaches the virus to the host lymphoid cell by binding to the primary receptor CD4. This interaction induces a structural rearrangement creating a high affinity binding site for a chemokine coreceptor like CXCR4 and/or CCR5. Acts as a ligand for CD209/DC-SIGN and CLEC4M/DC-SIGNR, which are respectively found on dendritic cells (DCs), and on endothelial cells of liver sinusoids and lymph node sinuses. These interactions allow capture of viral particles at mucosal surfaces by these cells and subsequent transmission to permissive cells. HIV subverts the migration properties of dendritic cells to gain access to CD4+ T-cells in lymph nodes. Virus transmission to permissive T-cells occurs either in trans (without DCs infection, through viral capture and transmission), or in cis (following DCs productive infection, through the usual CD4-gp120 interaction), thereby inducing a robust infection. In trans infection, bound virions remain infectious over days and it is proposed that they are not degraded, but protected in non-lysosomal acidic organelles within the DCs close to the cell membrane thus contributing to the viral infectious potential during DCs' migration from the periphery to the lymphoid tissues. On arrival at lymphoid tissues, intact virions recycle back to DCs' cell surface allowing virus transmission to CD4+ T-cells.</text>
</comment>
<evidence type="ECO:0000256" key="3">
    <source>
        <dbReference type="ARBA" id="ARBA00004505"/>
    </source>
</evidence>
<dbReference type="GO" id="GO:0020002">
    <property type="term" value="C:host cell plasma membrane"/>
    <property type="evidence" value="ECO:0007669"/>
    <property type="project" value="UniProtKB-SubCell"/>
</dbReference>
<comment type="domain">
    <text evidence="32">The YXXL motif is involved in determining the exact site of viral release at the surface of infected mononuclear cells and promotes endocytosis. YXXL and di-leucine endocytosis motifs interact directly or indirectly with the clathrin adapter complexes, opperate independently, and their activities are not additive.</text>
</comment>
<feature type="region of interest" description="Fusion peptide" evidence="32">
    <location>
        <begin position="496"/>
        <end position="516"/>
    </location>
</feature>
<keyword evidence="22 32" id="KW-1133">Transmembrane helix</keyword>
<feature type="disulfide bond" evidence="32">
    <location>
        <begin position="217"/>
        <end position="228"/>
    </location>
</feature>
<feature type="transmembrane region" description="Helical" evidence="33">
    <location>
        <begin position="12"/>
        <end position="30"/>
    </location>
</feature>
<comment type="function">
    <text evidence="32">Envelope glycoprotein gp160: Oligomerizes in the host endoplasmic reticulum into predominantly trimers. In a second time, gp160 transits in the host Golgi, where glycosylation is completed. The precursor is then proteolytically cleaved in the trans-Golgi and thereby activated by cellular furin or furin-like proteases to produce gp120 and gp41.</text>
</comment>
<feature type="transmembrane region" description="Helical" evidence="33">
    <location>
        <begin position="496"/>
        <end position="519"/>
    </location>
</feature>
<dbReference type="FunFam" id="2.170.40.20:FF:000001">
    <property type="entry name" value="Envelope glycoprotein gp160"/>
    <property type="match status" value="1"/>
</dbReference>
<dbReference type="Pfam" id="PF00517">
    <property type="entry name" value="GP41"/>
    <property type="match status" value="1"/>
</dbReference>
<evidence type="ECO:0000256" key="4">
    <source>
        <dbReference type="ARBA" id="ARBA00004563"/>
    </source>
</evidence>
<dbReference type="GO" id="GO:0039654">
    <property type="term" value="P:fusion of virus membrane with host endosome membrane"/>
    <property type="evidence" value="ECO:0007669"/>
    <property type="project" value="UniProtKB-UniRule"/>
</dbReference>
<dbReference type="Gene3D" id="1.20.5.490">
    <property type="entry name" value="Single helix bin"/>
    <property type="match status" value="1"/>
</dbReference>
<evidence type="ECO:0000256" key="11">
    <source>
        <dbReference type="ARBA" id="ARBA00022581"/>
    </source>
</evidence>
<evidence type="ECO:0000256" key="24">
    <source>
        <dbReference type="ARBA" id="ARBA00023054"/>
    </source>
</evidence>
<comment type="subunit">
    <text evidence="32">The mature envelope protein (Env) consists of a homotrimer of non-covalently associated gp120-gp41 heterodimers. The resulting complex protrudes from the virus surface as a spike. There seems to be as few as 10 spikes on the average virion. Surface protein gp120 interacts with host CD4, CCR5 and CXCR4. Gp120 also interacts with the C-type lectins CD209/DC-SIGN and CLEC4M/DC-SIGNR (collectively referred to as DC-SIGN(R)). Gp120 and gp41 interact with GalCer. Gp120 interacts with host ITGA4/ITGB7 complex; on CD4+ T-cells, this interaction results in rapid activation of integrin ITGAL/LFA-1, which facilitates efficient cell-to-cell spreading of HIV-1. Gp120 interacts with cell-associated heparan sulfate; this interaction increases virus infectivity on permissive cells and may be involved in infection of CD4- cells.</text>
</comment>
<dbReference type="InterPro" id="IPR000328">
    <property type="entry name" value="GP41-like"/>
</dbReference>
<feature type="topological domain" description="Cytoplasmic" evidence="32">
    <location>
        <begin position="690"/>
        <end position="847"/>
    </location>
</feature>
<keyword evidence="31 32" id="KW-1160">Virus entry into host cell</keyword>
<evidence type="ECO:0000256" key="26">
    <source>
        <dbReference type="ARBA" id="ARBA00023139"/>
    </source>
</evidence>
<comment type="domain">
    <text evidence="32 33">The 17 amino acids long immunosuppressive region is present in many retroviral envelope proteins. Synthetic peptides derived from this relatively conserved sequence inhibit immune function in vitro and in vivo.</text>
</comment>
<evidence type="ECO:0000313" key="37">
    <source>
        <dbReference type="EMBL" id="API98753.1"/>
    </source>
</evidence>
<organism evidence="37">
    <name type="scientific">Human immunodeficiency virus type 1</name>
    <name type="common">HIV-1</name>
    <dbReference type="NCBI Taxonomy" id="11676"/>
    <lineage>
        <taxon>Viruses</taxon>
        <taxon>Riboviria</taxon>
        <taxon>Pararnavirae</taxon>
        <taxon>Artverviricota</taxon>
        <taxon>Revtraviricetes</taxon>
        <taxon>Ortervirales</taxon>
        <taxon>Retroviridae</taxon>
        <taxon>Orthoretrovirinae</taxon>
        <taxon>Lentivirus</taxon>
        <taxon>Lentivirus humimdef1</taxon>
    </lineage>
</organism>
<dbReference type="GO" id="GO:0044175">
    <property type="term" value="C:host cell endosome membrane"/>
    <property type="evidence" value="ECO:0007669"/>
    <property type="project" value="UniProtKB-SubCell"/>
</dbReference>
<accession>A0A1L4CRL2</accession>
<comment type="subcellular location">
    <subcellularLocation>
        <location evidence="3">Host cell membrane</location>
        <topology evidence="3">Peripheral membrane protein</topology>
    </subcellularLocation>
    <subcellularLocation>
        <location evidence="1">Host cell membrane</location>
        <topology evidence="1">Single-pass type I membrane protein</topology>
    </subcellularLocation>
    <subcellularLocation>
        <location evidence="2">Host endosome membrane</location>
        <topology evidence="2">Peripheral membrane protein</topology>
    </subcellularLocation>
    <subcellularLocation>
        <location evidence="5">Host endosome membrane</location>
        <topology evidence="5">Single-pass type I membrane protein</topology>
    </subcellularLocation>
    <subcellularLocation>
        <location evidence="6">Virion membrane</location>
        <topology evidence="6">Peripheral membrane protein</topology>
    </subcellularLocation>
    <subcellularLocation>
        <location evidence="4">Virion membrane</location>
        <topology evidence="4">Single-pass type I membrane protein</topology>
    </subcellularLocation>
</comment>
<keyword evidence="26 32" id="KW-0564">Palmitate</keyword>
<feature type="domain" description="Human immunodeficiency virus 1 envelope glycoprotein Gp120" evidence="35">
    <location>
        <begin position="34"/>
        <end position="136"/>
    </location>
</feature>
<feature type="domain" description="Retroviral envelope protein GP41-like" evidence="36">
    <location>
        <begin position="514"/>
        <end position="704"/>
    </location>
</feature>
<keyword evidence="23 32" id="KW-1039">Host endosome</keyword>
<feature type="disulfide bond" evidence="32">
    <location>
        <begin position="582"/>
        <end position="588"/>
    </location>
</feature>
<evidence type="ECO:0000256" key="1">
    <source>
        <dbReference type="ARBA" id="ARBA00004402"/>
    </source>
</evidence>
<keyword evidence="17 32" id="KW-1161">Viral attachment to host cell</keyword>
<feature type="region of interest" description="MPER; binding to GalCer" evidence="32">
    <location>
        <begin position="646"/>
        <end position="667"/>
    </location>
</feature>
<keyword evidence="9 32" id="KW-1032">Host cell membrane</keyword>
<keyword evidence="28 32" id="KW-0325">Glycoprotein</keyword>
<keyword evidence="16 32" id="KW-0732">Signal</keyword>
<comment type="PTM">
    <text evidence="32">Highly glycosylated by host. The high number of glycan on the protein is reffered to as 'glycan shield' because it contributes to hide protein sequence from adaptive immune system.</text>
</comment>
<evidence type="ECO:0000259" key="35">
    <source>
        <dbReference type="Pfam" id="PF00516"/>
    </source>
</evidence>
<evidence type="ECO:0000256" key="23">
    <source>
        <dbReference type="ARBA" id="ARBA00023046"/>
    </source>
</evidence>
<keyword evidence="20 32" id="KW-0261">Viral envelope protein</keyword>
<feature type="lipid moiety-binding region" description="S-palmitoyl cysteine; by host" evidence="32">
    <location>
        <position position="748"/>
    </location>
</feature>
<dbReference type="InterPro" id="IPR037527">
    <property type="entry name" value="Gp160"/>
</dbReference>
<evidence type="ECO:0000256" key="27">
    <source>
        <dbReference type="ARBA" id="ARBA00023157"/>
    </source>
</evidence>
<evidence type="ECO:0000256" key="8">
    <source>
        <dbReference type="ARBA" id="ARBA00022510"/>
    </source>
</evidence>
<comment type="caution">
    <text evidence="32 33">Lacks conserved residue(s) required for the propagation of feature annotation.</text>
</comment>
<evidence type="ECO:0000256" key="17">
    <source>
        <dbReference type="ARBA" id="ARBA00022804"/>
    </source>
</evidence>
<feature type="region of interest" description="CD4-binding loop" evidence="32">
    <location>
        <begin position="351"/>
        <end position="361"/>
    </location>
</feature>
<evidence type="ECO:0000259" key="36">
    <source>
        <dbReference type="Pfam" id="PF00517"/>
    </source>
</evidence>
<evidence type="ECO:0000256" key="19">
    <source>
        <dbReference type="ARBA" id="ARBA00022870"/>
    </source>
</evidence>
<comment type="subcellular location">
    <molecule>Transmembrane protein gp41</molecule>
    <subcellularLocation>
        <location evidence="32">Virion membrane</location>
        <topology evidence="32">Single-pass type I membrane protein</topology>
    </subcellularLocation>
    <subcellularLocation>
        <location evidence="32">Host cell membrane</location>
        <topology evidence="32">Single-pass type I membrane protein</topology>
    </subcellularLocation>
    <subcellularLocation>
        <location evidence="32">Host endosome membrane</location>
        <topology evidence="32">Single-pass type I membrane protein</topology>
    </subcellularLocation>
    <text evidence="32">It is probably concentrated at the site of budding and incorporated into the virions possibly by contacts between the cytoplasmic tail of Env and the N-terminus of Gag.</text>
</comment>
<evidence type="ECO:0000256" key="12">
    <source>
        <dbReference type="ARBA" id="ARBA00022595"/>
    </source>
</evidence>
<dbReference type="GO" id="GO:0019062">
    <property type="term" value="P:virion attachment to host cell"/>
    <property type="evidence" value="ECO:0007669"/>
    <property type="project" value="UniProtKB-UniRule"/>
</dbReference>
<dbReference type="InterPro" id="IPR036377">
    <property type="entry name" value="Gp120_core_sf"/>
</dbReference>
<evidence type="ECO:0000256" key="18">
    <source>
        <dbReference type="ARBA" id="ARBA00022844"/>
    </source>
</evidence>
<feature type="domain" description="Human immunodeficiency virus 1 envelope glycoprotein Gp120" evidence="35">
    <location>
        <begin position="139"/>
        <end position="494"/>
    </location>
</feature>
<dbReference type="GO" id="GO:0075512">
    <property type="term" value="P:clathrin-dependent endocytosis of virus by host cell"/>
    <property type="evidence" value="ECO:0007669"/>
    <property type="project" value="UniProtKB-UniRule"/>
</dbReference>
<dbReference type="FunFam" id="2.170.40.20:FF:000003">
    <property type="entry name" value="Envelope glycoprotein gp160"/>
    <property type="match status" value="1"/>
</dbReference>
<feature type="region of interest" description="Disordered" evidence="34">
    <location>
        <begin position="706"/>
        <end position="726"/>
    </location>
</feature>
<comment type="domain">
    <text evidence="32">The CD4-binding region is targeted by the antibody b12.</text>
</comment>
<sequence>MRVMGILRNCQHWWIWGILGFWMFMIYNVMGNGWVTVYYGVPVWREAKTTLFCASDAKAYEKEVHNVWATHACVPTDPNPQEIVLENVTENFNMWENDMVDQMHEDIISLWDQSLKPCVKLTPLCVTLNCSNYNNSEDGEIKRCSFNATTELRDKRRKEYALFYKLDIVKLHEGENNSEYRLINCNTSAITQACPKISFDPIPIHYCAPAGYAILKCNSKTFNGKGPCNNVSTVQCTHGIKPVVSTQLLLNGGLAEQEIIIRSENLTNNAKIIIVQLQNPVEIECTRPNNNTRRSVRIGPGQTFYATGDIIGDIRQAHCNISKANWTEALQEVGKKLLEHFPNKTIKFNSSSGGDLEITTHSFNCGGEFFYCNTSSLFNGTYNVTDSGTNSSSNSTITLQCRIKQIINMWQEVGRAMYAPPIEGNITCKSNITGLLLTRDGGDISNETETFRPVGGDMRDNWRSELYKYKVVEIKPLGLAPTGAKRRVVERRQRRAVGIGAVFLGFLGTAGSAMGAASMTLTVQARQLLSGIVQQQNNLLKAIEAQQHMLQLTVWGIKQLQTRVLAIERYLKDQQLLGIWGCSGKLICTTAVPWNSSWSNRTQAEIWNNMTWMQWDREVSNYTNLIYSLLEESQNQQEENERDLLALNSWDNLWNWFDISQWLWYIKIFIMIVGGLIGLRIIFAVLSVVNRVRQGYSPLSLQTLIPNPRGPDRPGRIEEEGGEQDSDRSIRLVNGFLSLAWEDLRNLCLFSYHRLTDSILIVARAVELLGRSSLKGIQRGWKALKHLGNLMQYWGLELKKSAISLLDTIAIAVAEGTDRIIEVVQRICRAIINIPRRIRQGFEAALQ</sequence>
<dbReference type="GO" id="GO:0052031">
    <property type="term" value="P:symbiont-mediated perturbation of host defense response"/>
    <property type="evidence" value="ECO:0007669"/>
    <property type="project" value="UniProtKB-UniRule"/>
</dbReference>
<evidence type="ECO:0000256" key="25">
    <source>
        <dbReference type="ARBA" id="ARBA00023136"/>
    </source>
</evidence>
<organismHost>
    <name type="scientific">Homo sapiens</name>
    <name type="common">Human</name>
    <dbReference type="NCBI Taxonomy" id="9606"/>
</organismHost>
<dbReference type="FunFam" id="1.10.287.210:FF:000001">
    <property type="entry name" value="Envelope glycoprotein gp160"/>
    <property type="match status" value="1"/>
</dbReference>
<feature type="region of interest" description="V5" evidence="32">
    <location>
        <begin position="444"/>
        <end position="454"/>
    </location>
</feature>
<feature type="disulfide bond" evidence="32">
    <location>
        <begin position="207"/>
        <end position="236"/>
    </location>
</feature>
<comment type="domain">
    <text evidence="32">Some of the most genetically diverse regions of the viral genome are present in Env. They are called variable regions 1 through 5 (V1 through V5). Coreceptor usage of gp120 is determined mainly by the primary structure of the third variable region (V3) in the outer domain of gp120. The sequence of V3 determines which coreceptor, CCR5 and/or CXCR4 (corresponding to R5/macrophage, X4/T cell and R5X4/T cell and macrophage tropism), is used to trigger the fusion potential of the Env complex, and hence which cells the virus can infect. Binding to CCR5 involves a region adjacent in addition to V3.</text>
</comment>
<dbReference type="GO" id="GO:1903908">
    <property type="term" value="P:positive regulation of plasma membrane raft polarization"/>
    <property type="evidence" value="ECO:0007669"/>
    <property type="project" value="UniProtKB-UniRule"/>
</dbReference>
<dbReference type="SUPFAM" id="SSF58069">
    <property type="entry name" value="Virus ectodomain"/>
    <property type="match status" value="1"/>
</dbReference>
<dbReference type="Pfam" id="PF00516">
    <property type="entry name" value="GP120"/>
    <property type="match status" value="2"/>
</dbReference>
<feature type="site" description="Cleavage; by host furin" evidence="32">
    <location>
        <begin position="495"/>
        <end position="496"/>
    </location>
</feature>
<keyword evidence="27 32" id="KW-1015">Disulfide bond</keyword>
<keyword evidence="13 32" id="KW-0165">Cleavage on pair of basic residues</keyword>
<feature type="transmembrane region" description="Helical" evidence="33">
    <location>
        <begin position="662"/>
        <end position="689"/>
    </location>
</feature>
<dbReference type="InterPro" id="IPR000777">
    <property type="entry name" value="HIV1_Gp120"/>
</dbReference>
<dbReference type="Gene3D" id="1.10.287.210">
    <property type="match status" value="1"/>
</dbReference>
<keyword evidence="18 32" id="KW-0946">Virion</keyword>
<evidence type="ECO:0000256" key="31">
    <source>
        <dbReference type="ARBA" id="ARBA00023296"/>
    </source>
</evidence>
<evidence type="ECO:0000256" key="9">
    <source>
        <dbReference type="ARBA" id="ARBA00022511"/>
    </source>
</evidence>
<evidence type="ECO:0000256" key="14">
    <source>
        <dbReference type="ARBA" id="ARBA00022692"/>
    </source>
</evidence>
<evidence type="ECO:0000256" key="21">
    <source>
        <dbReference type="ARBA" id="ARBA00022890"/>
    </source>
</evidence>
<evidence type="ECO:0000256" key="33">
    <source>
        <dbReference type="RuleBase" id="RU363095"/>
    </source>
</evidence>
<evidence type="ECO:0000256" key="16">
    <source>
        <dbReference type="ARBA" id="ARBA00022729"/>
    </source>
</evidence>
<feature type="chain" id="PRO_5023519607" description="Transmembrane protein gp41" evidence="32">
    <location>
        <begin position="496"/>
        <end position="847"/>
    </location>
</feature>
<feature type="coiled-coil region" evidence="32">
    <location>
        <begin position="617"/>
        <end position="651"/>
    </location>
</feature>
<evidence type="ECO:0000256" key="22">
    <source>
        <dbReference type="ARBA" id="ARBA00022989"/>
    </source>
</evidence>
<evidence type="ECO:0000256" key="10">
    <source>
        <dbReference type="ARBA" id="ARBA00022570"/>
    </source>
</evidence>
<name>A0A1L4CRL2_HV1</name>
<evidence type="ECO:0000256" key="6">
    <source>
        <dbReference type="ARBA" id="ARBA00004650"/>
    </source>
</evidence>
<evidence type="ECO:0000256" key="7">
    <source>
        <dbReference type="ARBA" id="ARBA00022506"/>
    </source>
</evidence>
<comment type="miscellaneous">
    <text evidence="32">HIV-1 lineages are divided in three main groups, M (for Major), O (for Outlier), and N (for New, or Non-M, Non-O). The vast majority of strains found worldwide belong to the group M. Group O seems to be endemic to and largely confined to Cameroon and neighboring countries in West Central Africa, where these viruses represent a small minority of HIV-1 strains. The group N is represented by a limited number of isolates from Cameroonian persons. The group M is further subdivided in 9 clades or subtypes (A to D, F to H, J and K).</text>
</comment>
<comment type="miscellaneous">
    <text evidence="32">Inhibitors targeting HIV-1 viral envelope proteins are used as antiretroviral drugs. Attachment of virions to the cell surface via non-specific interactions and CD4 binding can be blocked by inhibitors that include cyanovirin-N, cyclotriazadisulfonamide analogs, PRO 2000, TNX 355 and PRO 542. In addition, BMS 806 can block CD4-induced conformational changes. Env interactions with the coreceptor molecules can be targeted by CCR5 antagonists including SCH-D, maraviroc (UK 427857) and aplaviroc (GW 873140), and the CXCR4 antagonist AMD 070. Fusion of viral and cellular membranes can be inhibited by peptides such as enfuvirtide and tifuvirtide (T 1249). Resistance to inhibitors associated with mutations in Env are observed. Most of the time, single mutations confer only a modest reduction in drug susceptibility. Combination of several mutations is usually required to develop a high-level drug resistance.</text>
</comment>
<keyword evidence="25 32" id="KW-0472">Membrane</keyword>
<dbReference type="GO" id="GO:0019082">
    <property type="term" value="P:viral protein processing"/>
    <property type="evidence" value="ECO:0007669"/>
    <property type="project" value="UniProtKB-UniRule"/>
</dbReference>
<keyword evidence="24 32" id="KW-0175">Coiled coil</keyword>
<keyword evidence="11 32" id="KW-0945">Host-virus interaction</keyword>
<comment type="similarity">
    <text evidence="32">Belongs to the HIV-1 env protein family.</text>
</comment>
<dbReference type="EMBL" id="KY229328">
    <property type="protein sequence ID" value="API98753.1"/>
    <property type="molecule type" value="Genomic_DNA"/>
</dbReference>
<dbReference type="GO" id="GO:0016020">
    <property type="term" value="C:membrane"/>
    <property type="evidence" value="ECO:0007669"/>
    <property type="project" value="UniProtKB-UniRule"/>
</dbReference>
<feature type="chain" id="PRO_5023519608" description="Envelope glycoprotein gp160" evidence="32">
    <location>
        <begin position="32"/>
        <end position="847"/>
    </location>
</feature>
<comment type="subcellular location">
    <molecule>Surface protein gp120</molecule>
    <subcellularLocation>
        <location evidence="32">Virion membrane</location>
        <topology evidence="32">Peripheral membrane protein</topology>
    </subcellularLocation>
    <subcellularLocation>
        <location evidence="32">Host cell membrane</location>
        <topology evidence="32">Peripheral membrane protein</topology>
    </subcellularLocation>
    <subcellularLocation>
        <location evidence="32">Host endosome membrane</location>
        <topology evidence="32">Single-pass type I membrane protein</topology>
    </subcellularLocation>
    <text evidence="32">The surface protein is not anchored to the viral envelope, but associates with the extravirion surface through its binding to TM. It is probably concentrated at the site of budding and incorporated into the virions possibly by contacts between the cytoplasmic tail of Env and the N-terminus of Gag.</text>
</comment>
<feature type="compositionally biased region" description="Basic and acidic residues" evidence="34">
    <location>
        <begin position="710"/>
        <end position="726"/>
    </location>
</feature>
<dbReference type="GO" id="GO:0055036">
    <property type="term" value="C:virion membrane"/>
    <property type="evidence" value="ECO:0007669"/>
    <property type="project" value="UniProtKB-SubCell"/>
</dbReference>
<dbReference type="HAMAP" id="MF_04083">
    <property type="entry name" value="HIV_ENV"/>
    <property type="match status" value="1"/>
</dbReference>
<dbReference type="GO" id="GO:1903911">
    <property type="term" value="P:positive regulation of receptor clustering"/>
    <property type="evidence" value="ECO:0007669"/>
    <property type="project" value="UniProtKB-UniRule"/>
</dbReference>
<evidence type="ECO:0000256" key="15">
    <source>
        <dbReference type="ARBA" id="ARBA00022703"/>
    </source>
</evidence>
<evidence type="ECO:0000256" key="29">
    <source>
        <dbReference type="ARBA" id="ARBA00023280"/>
    </source>
</evidence>
<keyword evidence="8 32" id="KW-1170">Fusion of virus membrane with host endosomal membrane</keyword>
<dbReference type="GO" id="GO:0019064">
    <property type="term" value="P:fusion of virus membrane with host plasma membrane"/>
    <property type="evidence" value="ECO:0007669"/>
    <property type="project" value="UniProtKB-UniRule"/>
</dbReference>
<feature type="short sequence motif" description="YXXL motif; contains endocytosis signal" evidence="32">
    <location>
        <begin position="696"/>
        <end position="699"/>
    </location>
</feature>
<dbReference type="GO" id="GO:0019031">
    <property type="term" value="C:viral envelope"/>
    <property type="evidence" value="ECO:0007669"/>
    <property type="project" value="UniProtKB-KW"/>
</dbReference>
<reference evidence="37" key="1">
    <citation type="submission" date="2016-11" db="EMBL/GenBank/DDBJ databases">
        <title>Breast Milk and in utero Transmission of HIV-1 Selelct for Envelope Variants with Unique Molecular Signatures.</title>
        <authorList>
            <person name="Nakamura K.J."/>
            <person name="Heath L."/>
            <person name="Sobrera E.R."/>
            <person name="Wilkinson T.A."/>
            <person name="Semrau K."/>
            <person name="Kankasa C."/>
            <person name="Tobin N.H."/>
            <person name="Webb N.E."/>
            <person name="Lee B."/>
            <person name="Thea D.M."/>
            <person name="Kuhn L."/>
            <person name="Mullins J.I."/>
            <person name="Aldrovandi G.M."/>
        </authorList>
    </citation>
    <scope>NUCLEOTIDE SEQUENCE</scope>
    <source>
        <strain evidence="37">14B.PB.90</strain>
    </source>
</reference>
<comment type="PTM">
    <text evidence="32">Specific enzymatic cleavages in vivo yield mature proteins. Envelope glycoproteins are synthesized as a inactive precursor that is heavily N-glycosylated and processed likely by host cell furin in the Golgi to yield the mature SU and TM proteins. The cleavage site between SU and TM requires the minimal sequence [KR]-X-[KR]-R. About 2 of the 9 disulfide bonds of gp41 are reduced by P4HB/PDI, following binding to CD4 receptor.</text>
</comment>
<evidence type="ECO:0000256" key="32">
    <source>
        <dbReference type="HAMAP-Rule" id="MF_04083"/>
    </source>
</evidence>
<feature type="lipid moiety-binding region" description="S-palmitoyl cysteine; by host" evidence="32">
    <location>
        <position position="828"/>
    </location>
</feature>
<feature type="region of interest" description="Immunosuppression" evidence="32">
    <location>
        <begin position="558"/>
        <end position="576"/>
    </location>
</feature>
<dbReference type="Gene3D" id="2.170.40.20">
    <property type="entry name" value="Human immunodeficiency virus 1, Gp160, envelope glycoprotein"/>
    <property type="match status" value="2"/>
</dbReference>
<keyword evidence="19 32" id="KW-1043">Host membrane</keyword>
<proteinExistence type="inferred from homology"/>
<keyword evidence="21 32" id="KW-1164">Virus endocytosis by host</keyword>
<comment type="PTM">
    <text evidence="32">Palmitoylation of the transmembrane protein and of Env polyprotein (prior to its proteolytic cleavage) is essential for their association with host cell membrane lipid rafts. Palmitoylation is therefore required for envelope trafficking to classical lipid rafts, but not for viral replication.</text>
</comment>
<evidence type="ECO:0000256" key="20">
    <source>
        <dbReference type="ARBA" id="ARBA00022879"/>
    </source>
</evidence>
<keyword evidence="12 32" id="KW-1162">Viral penetration into host cytoplasm</keyword>
<keyword evidence="10 32" id="KW-1165">Clathrin-mediated endocytosis of virus by host</keyword>
<feature type="disulfide bond" evidence="32">
    <location>
        <begin position="53"/>
        <end position="73"/>
    </location>
</feature>
<comment type="domain">
    <text evidence="32">The membrane proximal external region (MPER) present in gp41 is a tryptophan-rich region recognized by the antibodies 2F5, Z13, and 4E10. MPER seems to play a role in fusion.</text>
</comment>
<comment type="function">
    <text evidence="32">Transmembrane protein gp41: Acts as a class I viral fusion protein. Under the current model, the protein has at least 3 conformational states: pre-fusion native state, pre-hairpin intermediate state, and post-fusion hairpin state. During fusion of viral and target intracellular membranes, the coiled coil regions (heptad repeats) assume a trimer-of-hairpins structure, positioning the fusion peptide in close proximity to the C-terminal region of the ectodomain. The formation of this structure appears to drive apposition and subsequent fusion of viral and target cell membranes. Complete fusion occurs in host cell endosomes and is dynamin-dependent, however some lipid transfer might occur at the plasma membrane. The virus undergoes clathrin-dependent internalization long before endosomal fusion, thus minimizing the surface exposure of conserved viral epitopes during fusion and reducing the efficacy of inhibitors targeting these epitopes. Membranes fusion leads to delivery of the nucleocapsid into the cytoplasm.</text>
</comment>
<keyword evidence="14 32" id="KW-0812">Transmembrane</keyword>
<evidence type="ECO:0000256" key="2">
    <source>
        <dbReference type="ARBA" id="ARBA00004433"/>
    </source>
</evidence>
<protein>
    <recommendedName>
        <fullName evidence="32">Envelope glycoprotein gp160</fullName>
    </recommendedName>
    <alternativeName>
        <fullName evidence="32">Env polyprotein</fullName>
    </alternativeName>
    <component>
        <recommendedName>
            <fullName evidence="32">Surface protein gp120</fullName>
            <shortName evidence="32">SU</shortName>
        </recommendedName>
        <alternativeName>
            <fullName evidence="32">Glycoprotein 120</fullName>
            <shortName evidence="32">gp120</shortName>
        </alternativeName>
    </component>
    <component>
        <recommendedName>
            <fullName evidence="32">Transmembrane protein gp41</fullName>
            <shortName evidence="32">TM</shortName>
        </recommendedName>
        <alternativeName>
            <fullName evidence="32">Glycoprotein 41</fullName>
            <shortName evidence="32">gp41</shortName>
        </alternativeName>
    </component>
</protein>
<evidence type="ECO:0000256" key="30">
    <source>
        <dbReference type="ARBA" id="ARBA00023288"/>
    </source>
</evidence>
<keyword evidence="15 32" id="KW-0053">Apoptosis</keyword>
<evidence type="ECO:0000256" key="13">
    <source>
        <dbReference type="ARBA" id="ARBA00022685"/>
    </source>
</evidence>
<evidence type="ECO:0000256" key="34">
    <source>
        <dbReference type="SAM" id="MobiDB-lite"/>
    </source>
</evidence>
<gene>
    <name evidence="32 37" type="primary">env</name>
</gene>
<evidence type="ECO:0000256" key="28">
    <source>
        <dbReference type="ARBA" id="ARBA00023180"/>
    </source>
</evidence>
<dbReference type="SUPFAM" id="SSF56502">
    <property type="entry name" value="gp120 core"/>
    <property type="match status" value="1"/>
</dbReference>
<keyword evidence="29 32" id="KW-0899">Viral immunoevasion</keyword>
<keyword evidence="30 32" id="KW-0449">Lipoprotein</keyword>
<dbReference type="CDD" id="cd09909">
    <property type="entry name" value="HIV-1-like_HR1-HR2"/>
    <property type="match status" value="1"/>
</dbReference>
<dbReference type="GO" id="GO:0005198">
    <property type="term" value="F:structural molecule activity"/>
    <property type="evidence" value="ECO:0007669"/>
    <property type="project" value="UniProtKB-UniRule"/>
</dbReference>
<keyword evidence="7 32" id="KW-1168">Fusion of virus membrane with host membrane</keyword>
<evidence type="ECO:0000256" key="5">
    <source>
        <dbReference type="ARBA" id="ARBA00004578"/>
    </source>
</evidence>